<dbReference type="Proteomes" id="UP000039865">
    <property type="component" value="Unassembled WGS sequence"/>
</dbReference>
<feature type="compositionally biased region" description="Acidic residues" evidence="1">
    <location>
        <begin position="543"/>
        <end position="565"/>
    </location>
</feature>
<keyword evidence="3" id="KW-1185">Reference proteome</keyword>
<dbReference type="EMBL" id="CCKQ01012661">
    <property type="protein sequence ID" value="CDW84278.1"/>
    <property type="molecule type" value="Genomic_DNA"/>
</dbReference>
<dbReference type="AlphaFoldDB" id="A0A078ATV2"/>
<reference evidence="2 3" key="1">
    <citation type="submission" date="2014-06" db="EMBL/GenBank/DDBJ databases">
        <authorList>
            <person name="Swart Estienne"/>
        </authorList>
    </citation>
    <scope>NUCLEOTIDE SEQUENCE [LARGE SCALE GENOMIC DNA]</scope>
    <source>
        <strain evidence="2 3">130c</strain>
    </source>
</reference>
<feature type="region of interest" description="Disordered" evidence="1">
    <location>
        <begin position="252"/>
        <end position="273"/>
    </location>
</feature>
<feature type="compositionally biased region" description="Polar residues" evidence="1">
    <location>
        <begin position="626"/>
        <end position="635"/>
    </location>
</feature>
<protein>
    <submittedName>
        <fullName evidence="2">Uncharacterized protein</fullName>
    </submittedName>
</protein>
<feature type="region of interest" description="Disordered" evidence="1">
    <location>
        <begin position="805"/>
        <end position="836"/>
    </location>
</feature>
<gene>
    <name evidence="2" type="primary">Contig14589.g15544</name>
    <name evidence="2" type="ORF">STYLEM_13337</name>
</gene>
<feature type="compositionally biased region" description="Basic and acidic residues" evidence="1">
    <location>
        <begin position="517"/>
        <end position="531"/>
    </location>
</feature>
<feature type="compositionally biased region" description="Polar residues" evidence="1">
    <location>
        <begin position="255"/>
        <end position="273"/>
    </location>
</feature>
<feature type="compositionally biased region" description="Polar residues" evidence="1">
    <location>
        <begin position="821"/>
        <end position="830"/>
    </location>
</feature>
<accession>A0A078ATV2</accession>
<evidence type="ECO:0000313" key="2">
    <source>
        <dbReference type="EMBL" id="CDW84278.1"/>
    </source>
</evidence>
<feature type="region of interest" description="Disordered" evidence="1">
    <location>
        <begin position="386"/>
        <end position="443"/>
    </location>
</feature>
<sequence>MKKKSQLPPKQKQPFKYEEGEVFMNEEDNPYIPMDPNFRFTKGDPLHKINWRNINKIDFRQLRYGNCTMNLAETYQQQQQAQSNPLQEMIMNMDDIAFCDLKDEKNVVWISEEGGEAMRVMQMSLQYLLTLQKRAVEKVQTVQSYATAQKRQLEQLEQFHMQQKMKMQKYRDYEHKLNEQAIHFEIMMKKLSKEQLNQKMNRVSSTKADPSELFTDKNAFNRILESKGIIKPGQRDALSRLNDGELEYHQKENEIPNSISKQSSMQSNKQAPSQPEANMLLEIMESLKKIQNEITDIKSRPQQPSQIVVTNINQNTNLNNNTNQHINISQETISKAGSINSEKFESASVNNDKHNVFKYQSMSPLKPLQTSAIENDQIHKGEEIDEYKDDFENQSDKIQSSGKDAEESVHSMHSQKSKQSNRSSSRHRKQWDIRKDQAPLVGGSNISQQIGYLKNNQQEIEQIMLNKNSSNAGESLKEKEEYNDDFEFSSDDKAFDQLSDLTKNFDSQKSESNQKIGFDEKLKSPNRKTNDNIKNQHTPIQEEQIEEEEDESDNQFDNDGEEIDELLQSKQQDQKRQDILNRAQNLLDDAYQDELSGGKGIQSKIGGSNTYGDDSFADEGFKGSLADSNQISSNLEEAKKFNNPGIDKITEEDKNSSIPDEVKDEIDEDYDVYKDDDFEQASQASGTVNVQGTLSQSGLPPLSKNKTTKQSASAIGQGHIQIDEDQIRQKRSLPQDFNIMESQASIDFDISESKGNIPLFNSGIQQQPLPQKKSGIIESLMRRKIDELNESGDFMDSNDFAVSESNFSQSFRSKDAAQSAKGHQNRQPMQKKQFYHYEQQKFSSYNKVDGANDDDDEF</sequence>
<feature type="region of interest" description="Disordered" evidence="1">
    <location>
        <begin position="469"/>
        <end position="490"/>
    </location>
</feature>
<dbReference type="InParanoid" id="A0A078ATV2"/>
<feature type="compositionally biased region" description="Polar residues" evidence="1">
    <location>
        <begin position="504"/>
        <end position="515"/>
    </location>
</feature>
<dbReference type="OrthoDB" id="10691488at2759"/>
<organism evidence="2 3">
    <name type="scientific">Stylonychia lemnae</name>
    <name type="common">Ciliate</name>
    <dbReference type="NCBI Taxonomy" id="5949"/>
    <lineage>
        <taxon>Eukaryota</taxon>
        <taxon>Sar</taxon>
        <taxon>Alveolata</taxon>
        <taxon>Ciliophora</taxon>
        <taxon>Intramacronucleata</taxon>
        <taxon>Spirotrichea</taxon>
        <taxon>Stichotrichia</taxon>
        <taxon>Sporadotrichida</taxon>
        <taxon>Oxytrichidae</taxon>
        <taxon>Stylonychinae</taxon>
        <taxon>Stylonychia</taxon>
    </lineage>
</organism>
<name>A0A078ATV2_STYLE</name>
<feature type="region of interest" description="Disordered" evidence="1">
    <location>
        <begin position="504"/>
        <end position="581"/>
    </location>
</feature>
<proteinExistence type="predicted"/>
<feature type="compositionally biased region" description="Polar residues" evidence="1">
    <location>
        <begin position="680"/>
        <end position="714"/>
    </location>
</feature>
<feature type="region of interest" description="Disordered" evidence="1">
    <location>
        <begin position="594"/>
        <end position="725"/>
    </location>
</feature>
<evidence type="ECO:0000256" key="1">
    <source>
        <dbReference type="SAM" id="MobiDB-lite"/>
    </source>
</evidence>
<evidence type="ECO:0000313" key="3">
    <source>
        <dbReference type="Proteomes" id="UP000039865"/>
    </source>
</evidence>
<feature type="compositionally biased region" description="Acidic residues" evidence="1">
    <location>
        <begin position="662"/>
        <end position="679"/>
    </location>
</feature>